<dbReference type="GO" id="GO:0004177">
    <property type="term" value="F:aminopeptidase activity"/>
    <property type="evidence" value="ECO:0007669"/>
    <property type="project" value="UniProtKB-KW"/>
</dbReference>
<dbReference type="SUPFAM" id="SSF53092">
    <property type="entry name" value="Creatinase/prolidase N-terminal domain"/>
    <property type="match status" value="1"/>
</dbReference>
<gene>
    <name evidence="11" type="ORF">FH603_331</name>
</gene>
<dbReference type="SUPFAM" id="SSF55920">
    <property type="entry name" value="Creatinase/aminopeptidase"/>
    <property type="match status" value="1"/>
</dbReference>
<evidence type="ECO:0000256" key="1">
    <source>
        <dbReference type="ARBA" id="ARBA00001424"/>
    </source>
</evidence>
<keyword evidence="11" id="KW-0031">Aminopeptidase</keyword>
<dbReference type="EMBL" id="VFIA01000002">
    <property type="protein sequence ID" value="MBC3789848.1"/>
    <property type="molecule type" value="Genomic_DNA"/>
</dbReference>
<evidence type="ECO:0000256" key="6">
    <source>
        <dbReference type="ARBA" id="ARBA00022723"/>
    </source>
</evidence>
<dbReference type="InterPro" id="IPR001714">
    <property type="entry name" value="Pept_M24_MAP"/>
</dbReference>
<protein>
    <recommendedName>
        <fullName evidence="4">Xaa-Pro aminopeptidase</fullName>
        <ecNumber evidence="4">3.4.11.9</ecNumber>
    </recommendedName>
</protein>
<dbReference type="RefSeq" id="WP_186735390.1">
    <property type="nucleotide sequence ID" value="NZ_VFIA01000002.1"/>
</dbReference>
<dbReference type="InterPro" id="IPR052433">
    <property type="entry name" value="X-Pro_dipept-like"/>
</dbReference>
<evidence type="ECO:0000313" key="11">
    <source>
        <dbReference type="EMBL" id="MBC3789848.1"/>
    </source>
</evidence>
<dbReference type="InterPro" id="IPR001131">
    <property type="entry name" value="Peptidase_M24B_aminopep-P_CS"/>
</dbReference>
<keyword evidence="9" id="KW-0464">Manganese</keyword>
<dbReference type="PRINTS" id="PR00599">
    <property type="entry name" value="MAPEPTIDASE"/>
</dbReference>
<dbReference type="CDD" id="cd01087">
    <property type="entry name" value="Prolidase"/>
    <property type="match status" value="1"/>
</dbReference>
<dbReference type="Pfam" id="PF00557">
    <property type="entry name" value="Peptidase_M24"/>
    <property type="match status" value="1"/>
</dbReference>
<comment type="similarity">
    <text evidence="3">Belongs to the peptidase M24B family.</text>
</comment>
<evidence type="ECO:0000259" key="10">
    <source>
        <dbReference type="SMART" id="SM01011"/>
    </source>
</evidence>
<name>A0ABR6VZW3_9BACT</name>
<dbReference type="Gene3D" id="3.40.350.10">
    <property type="entry name" value="Creatinase/prolidase N-terminal domain"/>
    <property type="match status" value="1"/>
</dbReference>
<dbReference type="SMART" id="SM01011">
    <property type="entry name" value="AMP_N"/>
    <property type="match status" value="1"/>
</dbReference>
<evidence type="ECO:0000256" key="2">
    <source>
        <dbReference type="ARBA" id="ARBA00001936"/>
    </source>
</evidence>
<dbReference type="InterPro" id="IPR000994">
    <property type="entry name" value="Pept_M24"/>
</dbReference>
<organism evidence="11 12">
    <name type="scientific">Spirosoma utsteinense</name>
    <dbReference type="NCBI Taxonomy" id="2585773"/>
    <lineage>
        <taxon>Bacteria</taxon>
        <taxon>Pseudomonadati</taxon>
        <taxon>Bacteroidota</taxon>
        <taxon>Cytophagia</taxon>
        <taxon>Cytophagales</taxon>
        <taxon>Cytophagaceae</taxon>
        <taxon>Spirosoma</taxon>
    </lineage>
</organism>
<dbReference type="Gene3D" id="3.90.230.10">
    <property type="entry name" value="Creatinase/methionine aminopeptidase superfamily"/>
    <property type="match status" value="1"/>
</dbReference>
<dbReference type="InterPro" id="IPR036005">
    <property type="entry name" value="Creatinase/aminopeptidase-like"/>
</dbReference>
<accession>A0ABR6VZW3</accession>
<evidence type="ECO:0000313" key="12">
    <source>
        <dbReference type="Proteomes" id="UP000700732"/>
    </source>
</evidence>
<keyword evidence="12" id="KW-1185">Reference proteome</keyword>
<dbReference type="Proteomes" id="UP000700732">
    <property type="component" value="Unassembled WGS sequence"/>
</dbReference>
<feature type="domain" description="Aminopeptidase P N-terminal" evidence="10">
    <location>
        <begin position="6"/>
        <end position="144"/>
    </location>
</feature>
<dbReference type="PANTHER" id="PTHR43226">
    <property type="entry name" value="XAA-PRO AMINOPEPTIDASE 3"/>
    <property type="match status" value="1"/>
</dbReference>
<keyword evidence="6" id="KW-0479">Metal-binding</keyword>
<sequence>MRYFPIDNQLFVQNRQRLTALLKPKSLVVVNANDIMPTNADGTMVFRQNNDLFYLTGVDQEETRLLLFPDHPDPKFREVLFLRETSELIEIWEGHKLTKAEVEEVTGIAQKQVYWTSQFEQILGQMVYEAEYVYLNTNEHTRADVAVQTRDARYIDTFRQQYPLHHLERLAPLMHHLRAIKHPQEMALLQTAIDITDTMFRRLLGFIKPGVWEYEIEAEMMHEFIRNRSRGAAYTPIIASGANACVLHYIDNSAQCQAGDVILLDIGAEYANYNADMTRSVPVSGRFTDRQRAVYEAVLRVMNEAKQMLRPGNLWDEYHREVGKVMESELIGLGLLDRTAVANQNPDAPLYKKYFMHGTSHFLGLDVHDVGNKYRKMEPGMVFTVEPGIYIREENLGIRLENNVVITESGNTDLMANIPVEADAIEELMNSKQ</sequence>
<evidence type="ECO:0000256" key="9">
    <source>
        <dbReference type="ARBA" id="ARBA00023211"/>
    </source>
</evidence>
<comment type="catalytic activity">
    <reaction evidence="1">
        <text>Release of any N-terminal amino acid, including proline, that is linked to proline, even from a dipeptide or tripeptide.</text>
        <dbReference type="EC" id="3.4.11.9"/>
    </reaction>
</comment>
<evidence type="ECO:0000256" key="5">
    <source>
        <dbReference type="ARBA" id="ARBA00022670"/>
    </source>
</evidence>
<dbReference type="InterPro" id="IPR007865">
    <property type="entry name" value="Aminopep_P_N"/>
</dbReference>
<dbReference type="InterPro" id="IPR029149">
    <property type="entry name" value="Creatin/AminoP/Spt16_N"/>
</dbReference>
<evidence type="ECO:0000256" key="3">
    <source>
        <dbReference type="ARBA" id="ARBA00008766"/>
    </source>
</evidence>
<evidence type="ECO:0000256" key="7">
    <source>
        <dbReference type="ARBA" id="ARBA00022801"/>
    </source>
</evidence>
<evidence type="ECO:0000256" key="8">
    <source>
        <dbReference type="ARBA" id="ARBA00023049"/>
    </source>
</evidence>
<reference evidence="11 12" key="1">
    <citation type="submission" date="2019-06" db="EMBL/GenBank/DDBJ databases">
        <title>Spirosoma utsteinense sp. nov. isolated from Antarctic ice-free soils.</title>
        <authorList>
            <person name="Tahon G."/>
        </authorList>
    </citation>
    <scope>NUCLEOTIDE SEQUENCE [LARGE SCALE GENOMIC DNA]</scope>
    <source>
        <strain evidence="11 12">LMG 31447</strain>
    </source>
</reference>
<dbReference type="PANTHER" id="PTHR43226:SF4">
    <property type="entry name" value="XAA-PRO AMINOPEPTIDASE 3"/>
    <property type="match status" value="1"/>
</dbReference>
<dbReference type="Pfam" id="PF05195">
    <property type="entry name" value="AMP_N"/>
    <property type="match status" value="1"/>
</dbReference>
<dbReference type="EC" id="3.4.11.9" evidence="4"/>
<keyword evidence="7" id="KW-0378">Hydrolase</keyword>
<proteinExistence type="inferred from homology"/>
<keyword evidence="8" id="KW-0482">Metalloprotease</keyword>
<comment type="cofactor">
    <cofactor evidence="2">
        <name>Mn(2+)</name>
        <dbReference type="ChEBI" id="CHEBI:29035"/>
    </cofactor>
</comment>
<keyword evidence="5" id="KW-0645">Protease</keyword>
<dbReference type="PROSITE" id="PS00491">
    <property type="entry name" value="PROLINE_PEPTIDASE"/>
    <property type="match status" value="1"/>
</dbReference>
<comment type="caution">
    <text evidence="11">The sequence shown here is derived from an EMBL/GenBank/DDBJ whole genome shotgun (WGS) entry which is preliminary data.</text>
</comment>
<evidence type="ECO:0000256" key="4">
    <source>
        <dbReference type="ARBA" id="ARBA00012574"/>
    </source>
</evidence>